<dbReference type="GO" id="GO:0004190">
    <property type="term" value="F:aspartic-type endopeptidase activity"/>
    <property type="evidence" value="ECO:0007669"/>
    <property type="project" value="InterPro"/>
</dbReference>
<dbReference type="GO" id="GO:0006508">
    <property type="term" value="P:proteolysis"/>
    <property type="evidence" value="ECO:0007669"/>
    <property type="project" value="InterPro"/>
</dbReference>
<keyword evidence="3" id="KW-1185">Reference proteome</keyword>
<organism evidence="2 3">
    <name type="scientific">Polyplosphaeria fusca</name>
    <dbReference type="NCBI Taxonomy" id="682080"/>
    <lineage>
        <taxon>Eukaryota</taxon>
        <taxon>Fungi</taxon>
        <taxon>Dikarya</taxon>
        <taxon>Ascomycota</taxon>
        <taxon>Pezizomycotina</taxon>
        <taxon>Dothideomycetes</taxon>
        <taxon>Pleosporomycetidae</taxon>
        <taxon>Pleosporales</taxon>
        <taxon>Tetraplosphaeriaceae</taxon>
        <taxon>Polyplosphaeria</taxon>
    </lineage>
</organism>
<accession>A0A9P4UZ37</accession>
<comment type="caution">
    <text evidence="2">The sequence shown here is derived from an EMBL/GenBank/DDBJ whole genome shotgun (WGS) entry which is preliminary data.</text>
</comment>
<protein>
    <submittedName>
        <fullName evidence="2">Uncharacterized protein</fullName>
    </submittedName>
</protein>
<reference evidence="2" key="1">
    <citation type="journal article" date="2020" name="Stud. Mycol.">
        <title>101 Dothideomycetes genomes: a test case for predicting lifestyles and emergence of pathogens.</title>
        <authorList>
            <person name="Haridas S."/>
            <person name="Albert R."/>
            <person name="Binder M."/>
            <person name="Bloem J."/>
            <person name="Labutti K."/>
            <person name="Salamov A."/>
            <person name="Andreopoulos B."/>
            <person name="Baker S."/>
            <person name="Barry K."/>
            <person name="Bills G."/>
            <person name="Bluhm B."/>
            <person name="Cannon C."/>
            <person name="Castanera R."/>
            <person name="Culley D."/>
            <person name="Daum C."/>
            <person name="Ezra D."/>
            <person name="Gonzalez J."/>
            <person name="Henrissat B."/>
            <person name="Kuo A."/>
            <person name="Liang C."/>
            <person name="Lipzen A."/>
            <person name="Lutzoni F."/>
            <person name="Magnuson J."/>
            <person name="Mondo S."/>
            <person name="Nolan M."/>
            <person name="Ohm R."/>
            <person name="Pangilinan J."/>
            <person name="Park H.-J."/>
            <person name="Ramirez L."/>
            <person name="Alfaro M."/>
            <person name="Sun H."/>
            <person name="Tritt A."/>
            <person name="Yoshinaga Y."/>
            <person name="Zwiers L.-H."/>
            <person name="Turgeon B."/>
            <person name="Goodwin S."/>
            <person name="Spatafora J."/>
            <person name="Crous P."/>
            <person name="Grigoriev I."/>
        </authorList>
    </citation>
    <scope>NUCLEOTIDE SEQUENCE</scope>
    <source>
        <strain evidence="2">CBS 125425</strain>
    </source>
</reference>
<gene>
    <name evidence="2" type="ORF">EJ04DRAFT_585394</name>
</gene>
<name>A0A9P4UZ37_9PLEO</name>
<evidence type="ECO:0000313" key="2">
    <source>
        <dbReference type="EMBL" id="KAF2730603.1"/>
    </source>
</evidence>
<dbReference type="InterPro" id="IPR022698">
    <property type="entry name" value="OrsD"/>
</dbReference>
<feature type="region of interest" description="Disordered" evidence="1">
    <location>
        <begin position="195"/>
        <end position="216"/>
    </location>
</feature>
<dbReference type="OrthoDB" id="3799855at2759"/>
<sequence length="330" mass="36523">MARAAPGSLPLDQVEAAAFLQQLTVYIGEPYFLLTCRTCRVVVPISRIPAHFSNGHHGYGRADCVRLQTAWEAVYLPKLPHTMKSDGEIRNWRPPTATPAPIPELPVYHANHCLYKDAAGNCCTVLLDSGTSKSVGMARHCSKRHGWKNDRKPGRSPACRSKADRELPWELGVPCQQLARGLPLFLVQPPDSIAAERRGGMPTPRHSATNQEEGTWESMEARLDQSYAEATKDHIGRSTTARYPISFSPWLAKMGWPELLAGYNLGEMADLLAPPRKDESGLAALLQAFDGLIEGARTSIMSEKVNVFALHRVNSFVPGQHFKFLLLHKL</sequence>
<dbReference type="PROSITE" id="PS00141">
    <property type="entry name" value="ASP_PROTEASE"/>
    <property type="match status" value="1"/>
</dbReference>
<proteinExistence type="predicted"/>
<evidence type="ECO:0000256" key="1">
    <source>
        <dbReference type="SAM" id="MobiDB-lite"/>
    </source>
</evidence>
<dbReference type="InterPro" id="IPR001969">
    <property type="entry name" value="Aspartic_peptidase_AS"/>
</dbReference>
<dbReference type="EMBL" id="ML996213">
    <property type="protein sequence ID" value="KAF2730603.1"/>
    <property type="molecule type" value="Genomic_DNA"/>
</dbReference>
<dbReference type="AlphaFoldDB" id="A0A9P4UZ37"/>
<dbReference type="Proteomes" id="UP000799444">
    <property type="component" value="Unassembled WGS sequence"/>
</dbReference>
<evidence type="ECO:0000313" key="3">
    <source>
        <dbReference type="Proteomes" id="UP000799444"/>
    </source>
</evidence>
<dbReference type="Pfam" id="PF12013">
    <property type="entry name" value="OrsD"/>
    <property type="match status" value="1"/>
</dbReference>